<evidence type="ECO:0000313" key="1">
    <source>
        <dbReference type="EMBL" id="MFC7460694.1"/>
    </source>
</evidence>
<proteinExistence type="predicted"/>
<protein>
    <recommendedName>
        <fullName evidence="3">RiboL-PSP-HEPN domain-containing protein</fullName>
    </recommendedName>
</protein>
<dbReference type="Proteomes" id="UP001596457">
    <property type="component" value="Unassembled WGS sequence"/>
</dbReference>
<gene>
    <name evidence="1" type="ORF">ACFQU0_09660</name>
</gene>
<accession>A0ABW2SB48</accession>
<keyword evidence="2" id="KW-1185">Reference proteome</keyword>
<sequence length="254" mass="29111">MEQVPLRRLLENAYEQFSQSLHSANARFVLWASFRDADDLQQHYFSTKGKLHLVDKRRNELSLTDDELVLKNVVQRSSIEAAEYVEWARLQNGQPILQEMLVSYCSAFEACLKNVALVCKLASSKRGGLDDQVFVPGPQFSRVVRELKDAWNDARPDDEKSRAEVFFESFIQSCSHPDSNINILHSTSPEWSVCRSAFVLRNAIVHQLGRPSQQVELGLSTFHPGWEMQLTPKDVDFVKNALLRILGRDMYQIL</sequence>
<dbReference type="RefSeq" id="WP_382200191.1">
    <property type="nucleotide sequence ID" value="NZ_JBHTBZ010000020.1"/>
</dbReference>
<comment type="caution">
    <text evidence="1">The sequence shown here is derived from an EMBL/GenBank/DDBJ whole genome shotgun (WGS) entry which is preliminary data.</text>
</comment>
<evidence type="ECO:0000313" key="2">
    <source>
        <dbReference type="Proteomes" id="UP001596457"/>
    </source>
</evidence>
<dbReference type="EMBL" id="JBHTBZ010000020">
    <property type="protein sequence ID" value="MFC7460694.1"/>
    <property type="molecule type" value="Genomic_DNA"/>
</dbReference>
<reference evidence="2" key="1">
    <citation type="journal article" date="2019" name="Int. J. Syst. Evol. Microbiol.">
        <title>The Global Catalogue of Microorganisms (GCM) 10K type strain sequencing project: providing services to taxonomists for standard genome sequencing and annotation.</title>
        <authorList>
            <consortium name="The Broad Institute Genomics Platform"/>
            <consortium name="The Broad Institute Genome Sequencing Center for Infectious Disease"/>
            <person name="Wu L."/>
            <person name="Ma J."/>
        </authorList>
    </citation>
    <scope>NUCLEOTIDE SEQUENCE [LARGE SCALE GENOMIC DNA]</scope>
    <source>
        <strain evidence="2">CCUG 53903</strain>
    </source>
</reference>
<name>A0ABW2SB48_9BURK</name>
<evidence type="ECO:0008006" key="3">
    <source>
        <dbReference type="Google" id="ProtNLM"/>
    </source>
</evidence>
<organism evidence="1 2">
    <name type="scientific">Hydrogenophaga defluvii</name>
    <dbReference type="NCBI Taxonomy" id="249410"/>
    <lineage>
        <taxon>Bacteria</taxon>
        <taxon>Pseudomonadati</taxon>
        <taxon>Pseudomonadota</taxon>
        <taxon>Betaproteobacteria</taxon>
        <taxon>Burkholderiales</taxon>
        <taxon>Comamonadaceae</taxon>
        <taxon>Hydrogenophaga</taxon>
    </lineage>
</organism>